<keyword evidence="3" id="KW-0472">Membrane</keyword>
<dbReference type="GO" id="GO:0009245">
    <property type="term" value="P:lipid A biosynthetic process"/>
    <property type="evidence" value="ECO:0007669"/>
    <property type="project" value="TreeGrafter"/>
</dbReference>
<evidence type="ECO:0000313" key="5">
    <source>
        <dbReference type="EMBL" id="SJZ38019.1"/>
    </source>
</evidence>
<dbReference type="RefSeq" id="WP_090348086.1">
    <property type="nucleotide sequence ID" value="NZ_FNHR01000001.1"/>
</dbReference>
<organism evidence="5 6">
    <name type="scientific">Eubacterium ruminantium</name>
    <dbReference type="NCBI Taxonomy" id="42322"/>
    <lineage>
        <taxon>Bacteria</taxon>
        <taxon>Bacillati</taxon>
        <taxon>Bacillota</taxon>
        <taxon>Clostridia</taxon>
        <taxon>Eubacteriales</taxon>
        <taxon>Eubacteriaceae</taxon>
        <taxon>Eubacterium</taxon>
    </lineage>
</organism>
<evidence type="ECO:0000256" key="3">
    <source>
        <dbReference type="SAM" id="Phobius"/>
    </source>
</evidence>
<feature type="transmembrane region" description="Helical" evidence="3">
    <location>
        <begin position="32"/>
        <end position="55"/>
    </location>
</feature>
<evidence type="ECO:0000256" key="2">
    <source>
        <dbReference type="ARBA" id="ARBA00022801"/>
    </source>
</evidence>
<reference evidence="5 6" key="1">
    <citation type="submission" date="2017-02" db="EMBL/GenBank/DDBJ databases">
        <authorList>
            <person name="Peterson S.W."/>
        </authorList>
    </citation>
    <scope>NUCLEOTIDE SEQUENCE [LARGE SCALE GENOMIC DNA]</scope>
    <source>
        <strain evidence="5 6">ATCC 17233</strain>
    </source>
</reference>
<dbReference type="InterPro" id="IPR004843">
    <property type="entry name" value="Calcineurin-like_PHP"/>
</dbReference>
<keyword evidence="6" id="KW-1185">Reference proteome</keyword>
<proteinExistence type="predicted"/>
<dbReference type="InterPro" id="IPR010718">
    <property type="entry name" value="DUF1294"/>
</dbReference>
<dbReference type="AlphaFoldDB" id="A0A1T4K6H0"/>
<dbReference type="EMBL" id="FUXA01000003">
    <property type="protein sequence ID" value="SJZ38019.1"/>
    <property type="molecule type" value="Genomic_DNA"/>
</dbReference>
<keyword evidence="2" id="KW-0378">Hydrolase</keyword>
<keyword evidence="1" id="KW-0479">Metal-binding</keyword>
<keyword evidence="3" id="KW-1133">Transmembrane helix</keyword>
<gene>
    <name evidence="5" type="ORF">SAMN02745110_00198</name>
</gene>
<dbReference type="Gene3D" id="3.60.21.10">
    <property type="match status" value="1"/>
</dbReference>
<dbReference type="GO" id="GO:0046872">
    <property type="term" value="F:metal ion binding"/>
    <property type="evidence" value="ECO:0007669"/>
    <property type="project" value="UniProtKB-KW"/>
</dbReference>
<accession>A0A1T4K6H0</accession>
<dbReference type="PANTHER" id="PTHR31302">
    <property type="entry name" value="TRANSMEMBRANE PROTEIN WITH METALLOPHOSPHOESTERASE DOMAIN-RELATED"/>
    <property type="match status" value="1"/>
</dbReference>
<dbReference type="Pfam" id="PF06961">
    <property type="entry name" value="DUF1294"/>
    <property type="match status" value="1"/>
</dbReference>
<feature type="transmembrane region" description="Helical" evidence="3">
    <location>
        <begin position="5"/>
        <end position="20"/>
    </location>
</feature>
<dbReference type="InterPro" id="IPR051158">
    <property type="entry name" value="Metallophosphoesterase_sf"/>
</dbReference>
<dbReference type="PANTHER" id="PTHR31302:SF31">
    <property type="entry name" value="PHOSPHODIESTERASE YAEI"/>
    <property type="match status" value="1"/>
</dbReference>
<feature type="domain" description="Calcineurin-like phosphoesterase" evidence="4">
    <location>
        <begin position="111"/>
        <end position="303"/>
    </location>
</feature>
<evidence type="ECO:0000259" key="4">
    <source>
        <dbReference type="Pfam" id="PF00149"/>
    </source>
</evidence>
<dbReference type="SUPFAM" id="SSF56300">
    <property type="entry name" value="Metallo-dependent phosphatases"/>
    <property type="match status" value="1"/>
</dbReference>
<dbReference type="GO" id="GO:0008758">
    <property type="term" value="F:UDP-2,3-diacylglucosamine hydrolase activity"/>
    <property type="evidence" value="ECO:0007669"/>
    <property type="project" value="TreeGrafter"/>
</dbReference>
<name>A0A1T4K6H0_9FIRM</name>
<keyword evidence="3" id="KW-0812">Transmembrane</keyword>
<sequence length="367" mass="41264">MILVYYLFMINLTAFVLYGIDKRKAINHSRRISEATLIMVAAIGGALGAFAGMLVFHHKTKKKKFRITVPILLVFYIILNAFFLYQNYHIVITEYDYQSPKVSESMDGYVIVQISDLHNQWFGFDEKILLSKIRKCEPDMIVVTGDVLDSGHTCYEFAEDFFRGAVDIAPVYYITGNHEEWLKGKRFDKFLTDIEKMGVRLLDDKMTCIDSTPTGFSDEIFDESSDSGENDQNGDVVRRFKLVGISESSLGGNIKSKVDSIKEECALSGGDEDTLMILLAHEPRYLESYNSAGADLVLVGHNHGGQFVVPGKGGFISPDMEIFPKFYGGRHSFNDTTMIISRGLGNSVIPVRINNYPEIVKITLHAE</sequence>
<dbReference type="Pfam" id="PF00149">
    <property type="entry name" value="Metallophos"/>
    <property type="match status" value="1"/>
</dbReference>
<protein>
    <recommendedName>
        <fullName evidence="4">Calcineurin-like phosphoesterase domain-containing protein</fullName>
    </recommendedName>
</protein>
<dbReference type="Proteomes" id="UP000189857">
    <property type="component" value="Unassembled WGS sequence"/>
</dbReference>
<evidence type="ECO:0000256" key="1">
    <source>
        <dbReference type="ARBA" id="ARBA00022723"/>
    </source>
</evidence>
<dbReference type="InterPro" id="IPR029052">
    <property type="entry name" value="Metallo-depent_PP-like"/>
</dbReference>
<feature type="transmembrane region" description="Helical" evidence="3">
    <location>
        <begin position="67"/>
        <end position="85"/>
    </location>
</feature>
<evidence type="ECO:0000313" key="6">
    <source>
        <dbReference type="Proteomes" id="UP000189857"/>
    </source>
</evidence>
<dbReference type="GO" id="GO:0016020">
    <property type="term" value="C:membrane"/>
    <property type="evidence" value="ECO:0007669"/>
    <property type="project" value="GOC"/>
</dbReference>